<organism evidence="3 4">
    <name type="scientific">Circinella minor</name>
    <dbReference type="NCBI Taxonomy" id="1195481"/>
    <lineage>
        <taxon>Eukaryota</taxon>
        <taxon>Fungi</taxon>
        <taxon>Fungi incertae sedis</taxon>
        <taxon>Mucoromycota</taxon>
        <taxon>Mucoromycotina</taxon>
        <taxon>Mucoromycetes</taxon>
        <taxon>Mucorales</taxon>
        <taxon>Lichtheimiaceae</taxon>
        <taxon>Circinella</taxon>
    </lineage>
</organism>
<name>A0A8H7VTC2_9FUNG</name>
<accession>A0A8H7VTC2</accession>
<gene>
    <name evidence="3" type="ORF">INT45_012062</name>
</gene>
<feature type="domain" description="F-box" evidence="1">
    <location>
        <begin position="8"/>
        <end position="55"/>
    </location>
</feature>
<dbReference type="CDD" id="cd09917">
    <property type="entry name" value="F-box_SF"/>
    <property type="match status" value="1"/>
</dbReference>
<feature type="domain" description="DUSP" evidence="2">
    <location>
        <begin position="201"/>
        <end position="312"/>
    </location>
</feature>
<comment type="caution">
    <text evidence="3">The sequence shown here is derived from an EMBL/GenBank/DDBJ whole genome shotgun (WGS) entry which is preliminary data.</text>
</comment>
<dbReference type="AlphaFoldDB" id="A0A8H7VTC2"/>
<dbReference type="PROSITE" id="PS50181">
    <property type="entry name" value="FBOX"/>
    <property type="match status" value="1"/>
</dbReference>
<dbReference type="OrthoDB" id="2202626at2759"/>
<evidence type="ECO:0000259" key="2">
    <source>
        <dbReference type="PROSITE" id="PS51283"/>
    </source>
</evidence>
<reference evidence="3 4" key="1">
    <citation type="submission" date="2020-12" db="EMBL/GenBank/DDBJ databases">
        <title>Metabolic potential, ecology and presence of endohyphal bacteria is reflected in genomic diversity of Mucoromycotina.</title>
        <authorList>
            <person name="Muszewska A."/>
            <person name="Okrasinska A."/>
            <person name="Steczkiewicz K."/>
            <person name="Drgas O."/>
            <person name="Orlowska M."/>
            <person name="Perlinska-Lenart U."/>
            <person name="Aleksandrzak-Piekarczyk T."/>
            <person name="Szatraj K."/>
            <person name="Zielenkiewicz U."/>
            <person name="Pilsyk S."/>
            <person name="Malc E."/>
            <person name="Mieczkowski P."/>
            <person name="Kruszewska J.S."/>
            <person name="Biernat P."/>
            <person name="Pawlowska J."/>
        </authorList>
    </citation>
    <scope>NUCLEOTIDE SEQUENCE [LARGE SCALE GENOMIC DNA]</scope>
    <source>
        <strain evidence="3 4">CBS 142.35</strain>
    </source>
</reference>
<dbReference type="InterPro" id="IPR001810">
    <property type="entry name" value="F-box_dom"/>
</dbReference>
<dbReference type="InterPro" id="IPR036047">
    <property type="entry name" value="F-box-like_dom_sf"/>
</dbReference>
<evidence type="ECO:0008006" key="5">
    <source>
        <dbReference type="Google" id="ProtNLM"/>
    </source>
</evidence>
<dbReference type="EMBL" id="JAEPRB010000003">
    <property type="protein sequence ID" value="KAG2228038.1"/>
    <property type="molecule type" value="Genomic_DNA"/>
</dbReference>
<evidence type="ECO:0000313" key="4">
    <source>
        <dbReference type="Proteomes" id="UP000646827"/>
    </source>
</evidence>
<sequence length="334" mass="39235">MLNNHNQLYGIQRLSPELTIQLILLLNSRDVIALALTCKHFSDFILKNDSVFEHLVERDYGVNYKRPDVEESWKTFYIDQYTRKAPICCRHLSRVQDEPSETKRVIYRVAKQQPTMKCDFCHSEEAVYLTMNPFSESQACRSCVKVKTTEEPFPVQLEVATGNLWCLDDSCSRKLGDEESNLNEQYKVNMVLNNLKEEKEGSLDRRRKAEHQLYVQELRREDMKLKHYLVEKQWGRTWMLFRTREGSPLPTKISNQKLARSNGSLDPSIRLPVDKYRPAPETHADIVSEKLWLYLQKAYGVQGRSYSEDDLQYPEYARLRGYIDDFKTSILAYP</sequence>
<dbReference type="InterPro" id="IPR006615">
    <property type="entry name" value="Pept_C19_DUSP"/>
</dbReference>
<evidence type="ECO:0000313" key="3">
    <source>
        <dbReference type="EMBL" id="KAG2228038.1"/>
    </source>
</evidence>
<evidence type="ECO:0000259" key="1">
    <source>
        <dbReference type="PROSITE" id="PS50181"/>
    </source>
</evidence>
<protein>
    <recommendedName>
        <fullName evidence="5">F-box domain-containing protein</fullName>
    </recommendedName>
</protein>
<keyword evidence="4" id="KW-1185">Reference proteome</keyword>
<dbReference type="SUPFAM" id="SSF81383">
    <property type="entry name" value="F-box domain"/>
    <property type="match status" value="1"/>
</dbReference>
<dbReference type="GO" id="GO:0004843">
    <property type="term" value="F:cysteine-type deubiquitinase activity"/>
    <property type="evidence" value="ECO:0007669"/>
    <property type="project" value="InterPro"/>
</dbReference>
<dbReference type="Gene3D" id="1.20.1280.50">
    <property type="match status" value="1"/>
</dbReference>
<dbReference type="PROSITE" id="PS51283">
    <property type="entry name" value="DUSP"/>
    <property type="match status" value="1"/>
</dbReference>
<dbReference type="Proteomes" id="UP000646827">
    <property type="component" value="Unassembled WGS sequence"/>
</dbReference>
<dbReference type="InterPro" id="IPR035927">
    <property type="entry name" value="DUSP-like_sf"/>
</dbReference>
<dbReference type="SUPFAM" id="SSF143791">
    <property type="entry name" value="DUSP-like"/>
    <property type="match status" value="1"/>
</dbReference>
<dbReference type="Gene3D" id="3.30.2230.10">
    <property type="entry name" value="DUSP-like"/>
    <property type="match status" value="1"/>
</dbReference>
<proteinExistence type="predicted"/>